<protein>
    <submittedName>
        <fullName evidence="2">DUF2178 domain-containing protein</fullName>
    </submittedName>
</protein>
<proteinExistence type="predicted"/>
<keyword evidence="1" id="KW-1133">Transmembrane helix</keyword>
<dbReference type="AlphaFoldDB" id="A0A1S6QIV7"/>
<keyword evidence="3" id="KW-1185">Reference proteome</keyword>
<gene>
    <name evidence="2" type="ORF">PL11_006155</name>
</gene>
<accession>A0A1S6QIV7</accession>
<name>A0A1S6QIV7_9LACO</name>
<dbReference type="RefSeq" id="WP_035168070.1">
    <property type="nucleotide sequence ID" value="NZ_CP018906.1"/>
</dbReference>
<feature type="transmembrane region" description="Helical" evidence="1">
    <location>
        <begin position="94"/>
        <end position="111"/>
    </location>
</feature>
<dbReference type="OrthoDB" id="2314354at2"/>
<sequence>MNVKSISDIPGWMFYPIKMWAVKDNFNFNFLVGMGMILLVLSFIAVWILVKRIGHPDERTSEIYLKAMSNALVVILVCEIIFPSTYLVNQFKLYKYGFAMIASAVYLFIRYRKEMR</sequence>
<organism evidence="2 3">
    <name type="scientific">Lentilactobacillus curieae</name>
    <dbReference type="NCBI Taxonomy" id="1138822"/>
    <lineage>
        <taxon>Bacteria</taxon>
        <taxon>Bacillati</taxon>
        <taxon>Bacillota</taxon>
        <taxon>Bacilli</taxon>
        <taxon>Lactobacillales</taxon>
        <taxon>Lactobacillaceae</taxon>
        <taxon>Lentilactobacillus</taxon>
    </lineage>
</organism>
<evidence type="ECO:0000256" key="1">
    <source>
        <dbReference type="SAM" id="Phobius"/>
    </source>
</evidence>
<dbReference type="eggNOG" id="ENOG50327WX">
    <property type="taxonomic scope" value="Bacteria"/>
</dbReference>
<evidence type="ECO:0000313" key="2">
    <source>
        <dbReference type="EMBL" id="AQW21544.1"/>
    </source>
</evidence>
<keyword evidence="1" id="KW-0472">Membrane</keyword>
<dbReference type="KEGG" id="lcu:PL11_006155"/>
<keyword evidence="1" id="KW-0812">Transmembrane</keyword>
<dbReference type="Proteomes" id="UP000030361">
    <property type="component" value="Chromosome"/>
</dbReference>
<feature type="transmembrane region" description="Helical" evidence="1">
    <location>
        <begin position="71"/>
        <end position="88"/>
    </location>
</feature>
<dbReference type="EMBL" id="CP018906">
    <property type="protein sequence ID" value="AQW21544.1"/>
    <property type="molecule type" value="Genomic_DNA"/>
</dbReference>
<reference evidence="2 3" key="1">
    <citation type="journal article" date="2015" name="Genome Announc.">
        <title>Genome Sequence of Lactobacillus curieae CCTCC M 2011381T, a Novel Producer of Gamma-aminobutyric Acid.</title>
        <authorList>
            <person name="Wang Y."/>
            <person name="Wang Y."/>
            <person name="Lang C."/>
            <person name="Wei D."/>
            <person name="Xu P."/>
            <person name="Xie J."/>
        </authorList>
    </citation>
    <scope>NUCLEOTIDE SEQUENCE [LARGE SCALE GENOMIC DNA]</scope>
    <source>
        <strain evidence="2 3">CCTCC M 2011381</strain>
    </source>
</reference>
<feature type="transmembrane region" description="Helical" evidence="1">
    <location>
        <begin position="28"/>
        <end position="50"/>
    </location>
</feature>
<evidence type="ECO:0000313" key="3">
    <source>
        <dbReference type="Proteomes" id="UP000030361"/>
    </source>
</evidence>